<accession>A0A2N5XPF1</accession>
<dbReference type="EMBL" id="PKUQ01000031">
    <property type="protein sequence ID" value="PLW76399.1"/>
    <property type="molecule type" value="Genomic_DNA"/>
</dbReference>
<keyword evidence="1" id="KW-0472">Membrane</keyword>
<dbReference type="AlphaFoldDB" id="A0A2N5XPF1"/>
<dbReference type="Proteomes" id="UP000234881">
    <property type="component" value="Unassembled WGS sequence"/>
</dbReference>
<gene>
    <name evidence="2" type="ORF">C0081_16100</name>
</gene>
<feature type="transmembrane region" description="Helical" evidence="1">
    <location>
        <begin position="95"/>
        <end position="116"/>
    </location>
</feature>
<comment type="caution">
    <text evidence="2">The sequence shown here is derived from an EMBL/GenBank/DDBJ whole genome shotgun (WGS) entry which is preliminary data.</text>
</comment>
<keyword evidence="3" id="KW-1185">Reference proteome</keyword>
<keyword evidence="1" id="KW-0812">Transmembrane</keyword>
<reference evidence="2 3" key="1">
    <citation type="submission" date="2018-01" db="EMBL/GenBank/DDBJ databases">
        <title>The draft genome sequence of Cohaesibacter sp. H1304.</title>
        <authorList>
            <person name="Wang N.-N."/>
            <person name="Du Z.-J."/>
        </authorList>
    </citation>
    <scope>NUCLEOTIDE SEQUENCE [LARGE SCALE GENOMIC DNA]</scope>
    <source>
        <strain evidence="2 3">H1304</strain>
    </source>
</reference>
<evidence type="ECO:0000313" key="2">
    <source>
        <dbReference type="EMBL" id="PLW76399.1"/>
    </source>
</evidence>
<evidence type="ECO:0000313" key="3">
    <source>
        <dbReference type="Proteomes" id="UP000234881"/>
    </source>
</evidence>
<feature type="transmembrane region" description="Helical" evidence="1">
    <location>
        <begin position="62"/>
        <end position="83"/>
    </location>
</feature>
<proteinExistence type="predicted"/>
<feature type="transmembrane region" description="Helical" evidence="1">
    <location>
        <begin position="21"/>
        <end position="42"/>
    </location>
</feature>
<keyword evidence="1" id="KW-1133">Transmembrane helix</keyword>
<organism evidence="2 3">
    <name type="scientific">Cohaesibacter celericrescens</name>
    <dbReference type="NCBI Taxonomy" id="2067669"/>
    <lineage>
        <taxon>Bacteria</taxon>
        <taxon>Pseudomonadati</taxon>
        <taxon>Pseudomonadota</taxon>
        <taxon>Alphaproteobacteria</taxon>
        <taxon>Hyphomicrobiales</taxon>
        <taxon>Cohaesibacteraceae</taxon>
    </lineage>
</organism>
<feature type="transmembrane region" description="Helical" evidence="1">
    <location>
        <begin position="122"/>
        <end position="141"/>
    </location>
</feature>
<sequence length="149" mass="16356">MGRSQTLKKGERLAVSLKIGSWLCAFFVIFSALVWLIGGFLVSSAISNNAATVSGLELIPQIFWPVRAIVSALGVVGAIILVLSRPSFFRVLSVWFASELALVAWLYATGFLVSQFDSLDSVRNLVILQICGFCVVLFAWVKHNVLYRS</sequence>
<protein>
    <submittedName>
        <fullName evidence="2">Uncharacterized protein</fullName>
    </submittedName>
</protein>
<evidence type="ECO:0000256" key="1">
    <source>
        <dbReference type="SAM" id="Phobius"/>
    </source>
</evidence>
<name>A0A2N5XPF1_9HYPH</name>